<dbReference type="PANTHER" id="PTHR13271">
    <property type="entry name" value="UNCHARACTERIZED PUTATIVE METHYLTRANSFERASE"/>
    <property type="match status" value="1"/>
</dbReference>
<dbReference type="PROSITE" id="PS50280">
    <property type="entry name" value="SET"/>
    <property type="match status" value="1"/>
</dbReference>
<dbReference type="PANTHER" id="PTHR13271:SF133">
    <property type="entry name" value="SET DOMAIN-CONTAINING PROTEIN"/>
    <property type="match status" value="1"/>
</dbReference>
<dbReference type="InterPro" id="IPR046341">
    <property type="entry name" value="SET_dom_sf"/>
</dbReference>
<sequence>MEFLAFDGPPRRYYCGDAATSRRVWPLLVTRRLPAARPFCRWAARGGAAVHCGLRLRLHAGRGCCLAATREIPAGRPLASIPTRLAPTACNAADTRETLAAVLARELHNPHSPHRPYLEFLHDIYNTDIYDRHSSLQEELDTLYMGNAMSAKGVENAPFITKNTLVTPSQRVEWIRLHSMLRQIEQSLPHFASKSASWGMSMTLSRSIYDDNGGLNLYPIIDFSLHSFEPNSVIRITNPRNVQDKGIGLKWHDSKQPCVHLFSTRTISAGEPITILYSPRRVKTTEDAEYWKLRWGYVPN</sequence>
<dbReference type="Pfam" id="PF00856">
    <property type="entry name" value="SET"/>
    <property type="match status" value="1"/>
</dbReference>
<dbReference type="AlphaFoldDB" id="A0A1X0PAA6"/>
<protein>
    <recommendedName>
        <fullName evidence="1">SET domain-containing protein</fullName>
    </recommendedName>
</protein>
<dbReference type="SUPFAM" id="SSF82199">
    <property type="entry name" value="SET domain"/>
    <property type="match status" value="1"/>
</dbReference>
<dbReference type="EMBL" id="NBCO01000001">
    <property type="protein sequence ID" value="ORC93755.1"/>
    <property type="molecule type" value="Genomic_DNA"/>
</dbReference>
<name>A0A1X0PAA6_9TRYP</name>
<comment type="caution">
    <text evidence="2">The sequence shown here is derived from an EMBL/GenBank/DDBJ whole genome shotgun (WGS) entry which is preliminary data.</text>
</comment>
<dbReference type="InterPro" id="IPR050600">
    <property type="entry name" value="SETD3_SETD6_MTase"/>
</dbReference>
<keyword evidence="3" id="KW-1185">Reference proteome</keyword>
<organism evidence="2 3">
    <name type="scientific">Trypanosoma theileri</name>
    <dbReference type="NCBI Taxonomy" id="67003"/>
    <lineage>
        <taxon>Eukaryota</taxon>
        <taxon>Discoba</taxon>
        <taxon>Euglenozoa</taxon>
        <taxon>Kinetoplastea</taxon>
        <taxon>Metakinetoplastina</taxon>
        <taxon>Trypanosomatida</taxon>
        <taxon>Trypanosomatidae</taxon>
        <taxon>Trypanosoma</taxon>
    </lineage>
</organism>
<dbReference type="GeneID" id="39981093"/>
<dbReference type="Proteomes" id="UP000192257">
    <property type="component" value="Unassembled WGS sequence"/>
</dbReference>
<dbReference type="VEuPathDB" id="TriTrypDB:TM35_000016320"/>
<dbReference type="RefSeq" id="XP_028887821.1">
    <property type="nucleotide sequence ID" value="XM_029021313.1"/>
</dbReference>
<evidence type="ECO:0000259" key="1">
    <source>
        <dbReference type="PROSITE" id="PS50280"/>
    </source>
</evidence>
<dbReference type="Gene3D" id="3.90.1410.10">
    <property type="entry name" value="set domain protein methyltransferase, domain 1"/>
    <property type="match status" value="1"/>
</dbReference>
<dbReference type="CDD" id="cd10527">
    <property type="entry name" value="SET_LSMT"/>
    <property type="match status" value="1"/>
</dbReference>
<dbReference type="OrthoDB" id="341421at2759"/>
<accession>A0A1X0PAA6</accession>
<feature type="domain" description="SET" evidence="1">
    <location>
        <begin position="52"/>
        <end position="278"/>
    </location>
</feature>
<gene>
    <name evidence="2" type="ORF">TM35_000016320</name>
</gene>
<dbReference type="InterPro" id="IPR001214">
    <property type="entry name" value="SET_dom"/>
</dbReference>
<evidence type="ECO:0000313" key="2">
    <source>
        <dbReference type="EMBL" id="ORC93755.1"/>
    </source>
</evidence>
<evidence type="ECO:0000313" key="3">
    <source>
        <dbReference type="Proteomes" id="UP000192257"/>
    </source>
</evidence>
<reference evidence="2 3" key="1">
    <citation type="submission" date="2017-03" db="EMBL/GenBank/DDBJ databases">
        <title>An alternative strategy for trypanosome survival in the mammalian bloodstream revealed through genome and transcriptome analysis of the ubiquitous bovine parasite Trypanosoma (Megatrypanum) theileri.</title>
        <authorList>
            <person name="Kelly S."/>
            <person name="Ivens A."/>
            <person name="Mott A."/>
            <person name="O'Neill E."/>
            <person name="Emms D."/>
            <person name="Macleod O."/>
            <person name="Voorheis P."/>
            <person name="Matthews J."/>
            <person name="Matthews K."/>
            <person name="Carrington M."/>
        </authorList>
    </citation>
    <scope>NUCLEOTIDE SEQUENCE [LARGE SCALE GENOMIC DNA]</scope>
    <source>
        <strain evidence="2">Edinburgh</strain>
    </source>
</reference>
<proteinExistence type="predicted"/>
<dbReference type="GO" id="GO:0016279">
    <property type="term" value="F:protein-lysine N-methyltransferase activity"/>
    <property type="evidence" value="ECO:0007669"/>
    <property type="project" value="TreeGrafter"/>
</dbReference>